<gene>
    <name evidence="3" type="ORF">PLOB_00026225</name>
</gene>
<evidence type="ECO:0000313" key="3">
    <source>
        <dbReference type="EMBL" id="CAH3118052.1"/>
    </source>
</evidence>
<dbReference type="Proteomes" id="UP001159405">
    <property type="component" value="Unassembled WGS sequence"/>
</dbReference>
<dbReference type="PANTHER" id="PTHR34605:SF6">
    <property type="entry name" value="TYR RECOMBINASE DOMAIN-CONTAINING PROTEIN"/>
    <property type="match status" value="1"/>
</dbReference>
<evidence type="ECO:0000256" key="1">
    <source>
        <dbReference type="ARBA" id="ARBA00023172"/>
    </source>
</evidence>
<reference evidence="3 4" key="1">
    <citation type="submission" date="2022-05" db="EMBL/GenBank/DDBJ databases">
        <authorList>
            <consortium name="Genoscope - CEA"/>
            <person name="William W."/>
        </authorList>
    </citation>
    <scope>NUCLEOTIDE SEQUENCE [LARGE SCALE GENOMIC DNA]</scope>
</reference>
<dbReference type="Pfam" id="PF00589">
    <property type="entry name" value="Phage_integrase"/>
    <property type="match status" value="1"/>
</dbReference>
<accession>A0ABN8NUU7</accession>
<dbReference type="Gene3D" id="1.10.443.10">
    <property type="entry name" value="Intergrase catalytic core"/>
    <property type="match status" value="1"/>
</dbReference>
<feature type="domain" description="Tyr recombinase" evidence="2">
    <location>
        <begin position="146"/>
        <end position="323"/>
    </location>
</feature>
<dbReference type="InterPro" id="IPR052925">
    <property type="entry name" value="Phage_Integrase-like_Recomb"/>
</dbReference>
<keyword evidence="1" id="KW-0233">DNA recombination</keyword>
<dbReference type="PROSITE" id="PS51898">
    <property type="entry name" value="TYR_RECOMBINASE"/>
    <property type="match status" value="1"/>
</dbReference>
<dbReference type="InterPro" id="IPR013762">
    <property type="entry name" value="Integrase-like_cat_sf"/>
</dbReference>
<dbReference type="PANTHER" id="PTHR34605">
    <property type="entry name" value="PHAGE_INTEGRASE DOMAIN-CONTAINING PROTEIN"/>
    <property type="match status" value="1"/>
</dbReference>
<name>A0ABN8NUU7_9CNID</name>
<comment type="caution">
    <text evidence="3">The sequence shown here is derived from an EMBL/GenBank/DDBJ whole genome shotgun (WGS) entry which is preliminary data.</text>
</comment>
<evidence type="ECO:0000313" key="4">
    <source>
        <dbReference type="Proteomes" id="UP001159405"/>
    </source>
</evidence>
<sequence>MSGSRITITDNWIISLLDVLDFFCRRLLLVSRKLRRFPSHQAEGGTYAYRPRFKGVWDIGKLPKGLQQMEEVVFLGLPDFSVRPLDGALYLQFLLESSNSVSAINCAFYAFKCVYKVAGLESPTLHPTIIAAKKGALRFVSQSASHRKGTLQVAHLKQLADRADFDNLLELRSLVMLVLAFSSFPRSSELCLMRSKNVQFSSGYITIFIEKNKTNQLRECRSVIIAETHCSTCPCALVRAYMRKAQIVKNSDEFLFRPITSSRNHKRLVSFSKPINIVPNISNFSTHSARSGSATLAANSGVCEENIQRHDRWASVEVKNIYV</sequence>
<dbReference type="InterPro" id="IPR002104">
    <property type="entry name" value="Integrase_catalytic"/>
</dbReference>
<dbReference type="InterPro" id="IPR011010">
    <property type="entry name" value="DNA_brk_join_enz"/>
</dbReference>
<dbReference type="SUPFAM" id="SSF56349">
    <property type="entry name" value="DNA breaking-rejoining enzymes"/>
    <property type="match status" value="1"/>
</dbReference>
<proteinExistence type="predicted"/>
<protein>
    <recommendedName>
        <fullName evidence="2">Tyr recombinase domain-containing protein</fullName>
    </recommendedName>
</protein>
<organism evidence="3 4">
    <name type="scientific">Porites lobata</name>
    <dbReference type="NCBI Taxonomy" id="104759"/>
    <lineage>
        <taxon>Eukaryota</taxon>
        <taxon>Metazoa</taxon>
        <taxon>Cnidaria</taxon>
        <taxon>Anthozoa</taxon>
        <taxon>Hexacorallia</taxon>
        <taxon>Scleractinia</taxon>
        <taxon>Fungiina</taxon>
        <taxon>Poritidae</taxon>
        <taxon>Porites</taxon>
    </lineage>
</organism>
<keyword evidence="4" id="KW-1185">Reference proteome</keyword>
<dbReference type="EMBL" id="CALNXK010000031">
    <property type="protein sequence ID" value="CAH3118052.1"/>
    <property type="molecule type" value="Genomic_DNA"/>
</dbReference>
<evidence type="ECO:0000259" key="2">
    <source>
        <dbReference type="PROSITE" id="PS51898"/>
    </source>
</evidence>